<dbReference type="GO" id="GO:0016705">
    <property type="term" value="F:oxidoreductase activity, acting on paired donors, with incorporation or reduction of molecular oxygen"/>
    <property type="evidence" value="ECO:0007669"/>
    <property type="project" value="InterPro"/>
</dbReference>
<keyword evidence="1" id="KW-0812">Transmembrane</keyword>
<name>A0AAD7AU90_9AGAR</name>
<comment type="caution">
    <text evidence="2">The sequence shown here is derived from an EMBL/GenBank/DDBJ whole genome shotgun (WGS) entry which is preliminary data.</text>
</comment>
<dbReference type="AlphaFoldDB" id="A0AAD7AU90"/>
<dbReference type="SUPFAM" id="SSF48264">
    <property type="entry name" value="Cytochrome P450"/>
    <property type="match status" value="1"/>
</dbReference>
<feature type="transmembrane region" description="Helical" evidence="1">
    <location>
        <begin position="7"/>
        <end position="30"/>
    </location>
</feature>
<protein>
    <recommendedName>
        <fullName evidence="4">Cytochrome P450</fullName>
    </recommendedName>
</protein>
<keyword evidence="1" id="KW-0472">Membrane</keyword>
<dbReference type="GO" id="GO:0005506">
    <property type="term" value="F:iron ion binding"/>
    <property type="evidence" value="ECO:0007669"/>
    <property type="project" value="InterPro"/>
</dbReference>
<reference evidence="2" key="1">
    <citation type="submission" date="2023-03" db="EMBL/GenBank/DDBJ databases">
        <title>Massive genome expansion in bonnet fungi (Mycena s.s.) driven by repeated elements and novel gene families across ecological guilds.</title>
        <authorList>
            <consortium name="Lawrence Berkeley National Laboratory"/>
            <person name="Harder C.B."/>
            <person name="Miyauchi S."/>
            <person name="Viragh M."/>
            <person name="Kuo A."/>
            <person name="Thoen E."/>
            <person name="Andreopoulos B."/>
            <person name="Lu D."/>
            <person name="Skrede I."/>
            <person name="Drula E."/>
            <person name="Henrissat B."/>
            <person name="Morin E."/>
            <person name="Kohler A."/>
            <person name="Barry K."/>
            <person name="LaButti K."/>
            <person name="Morin E."/>
            <person name="Salamov A."/>
            <person name="Lipzen A."/>
            <person name="Mereny Z."/>
            <person name="Hegedus B."/>
            <person name="Baldrian P."/>
            <person name="Stursova M."/>
            <person name="Weitz H."/>
            <person name="Taylor A."/>
            <person name="Grigoriev I.V."/>
            <person name="Nagy L.G."/>
            <person name="Martin F."/>
            <person name="Kauserud H."/>
        </authorList>
    </citation>
    <scope>NUCLEOTIDE SEQUENCE</scope>
    <source>
        <strain evidence="2">CBHHK002</strain>
    </source>
</reference>
<evidence type="ECO:0000313" key="2">
    <source>
        <dbReference type="EMBL" id="KAJ7368057.1"/>
    </source>
</evidence>
<sequence>MSDIFELYGTCLCMSILVFFLSCMFCITPPCQTVVYRTPASIRGLLDPPGPTMDTLLRSRASPNARLIRAFHISNSFVSPDPTVHANFLIKSRSLLRAAKRNWTRFNGTALQAVELSLPDHTIPFDVFVRSVTLRTTIVGLLDPDVDITSLSSNDVHIVTNLITDIWILSKKPAEIPEHLLEMLNYHLRCLIPDQAAYPNPLDFVIPIWETLWRVVAATLAYVHTNAVARRAFLDLNDHPDEDQFCAPKLHRTSPSAENYISESLRLRPPVRHITRHQFRPSLLTKFLPPFLASRIPPHIDIHIADIESAQRSVFWESDSSPPEAFDAARFLREPKASDVLAFGAGPLKCAAVKWAPMAAAVIVGAILNHVDDVTYYIVRGERVGDRTGWDGWLVRKLA</sequence>
<gene>
    <name evidence="2" type="ORF">DFH08DRAFT_830194</name>
</gene>
<dbReference type="InterPro" id="IPR036396">
    <property type="entry name" value="Cyt_P450_sf"/>
</dbReference>
<evidence type="ECO:0000313" key="3">
    <source>
        <dbReference type="Proteomes" id="UP001218218"/>
    </source>
</evidence>
<dbReference type="EMBL" id="JARIHO010000001">
    <property type="protein sequence ID" value="KAJ7368057.1"/>
    <property type="molecule type" value="Genomic_DNA"/>
</dbReference>
<keyword evidence="3" id="KW-1185">Reference proteome</keyword>
<proteinExistence type="predicted"/>
<keyword evidence="1" id="KW-1133">Transmembrane helix</keyword>
<dbReference type="GO" id="GO:0004497">
    <property type="term" value="F:monooxygenase activity"/>
    <property type="evidence" value="ECO:0007669"/>
    <property type="project" value="InterPro"/>
</dbReference>
<dbReference type="Gene3D" id="1.10.630.10">
    <property type="entry name" value="Cytochrome P450"/>
    <property type="match status" value="1"/>
</dbReference>
<organism evidence="2 3">
    <name type="scientific">Mycena albidolilacea</name>
    <dbReference type="NCBI Taxonomy" id="1033008"/>
    <lineage>
        <taxon>Eukaryota</taxon>
        <taxon>Fungi</taxon>
        <taxon>Dikarya</taxon>
        <taxon>Basidiomycota</taxon>
        <taxon>Agaricomycotina</taxon>
        <taxon>Agaricomycetes</taxon>
        <taxon>Agaricomycetidae</taxon>
        <taxon>Agaricales</taxon>
        <taxon>Marasmiineae</taxon>
        <taxon>Mycenaceae</taxon>
        <taxon>Mycena</taxon>
    </lineage>
</organism>
<evidence type="ECO:0000256" key="1">
    <source>
        <dbReference type="SAM" id="Phobius"/>
    </source>
</evidence>
<evidence type="ECO:0008006" key="4">
    <source>
        <dbReference type="Google" id="ProtNLM"/>
    </source>
</evidence>
<dbReference type="GO" id="GO:0020037">
    <property type="term" value="F:heme binding"/>
    <property type="evidence" value="ECO:0007669"/>
    <property type="project" value="InterPro"/>
</dbReference>
<accession>A0AAD7AU90</accession>
<dbReference type="Proteomes" id="UP001218218">
    <property type="component" value="Unassembled WGS sequence"/>
</dbReference>